<evidence type="ECO:0000313" key="2">
    <source>
        <dbReference type="EMBL" id="ADB62465.1"/>
    </source>
</evidence>
<organism evidence="2 3">
    <name type="scientific">Haloterrigena turkmenica (strain ATCC 51198 / DSM 5511 / JCM 9101 / NCIMB 13204 / VKM B-1734 / 4k)</name>
    <name type="common">Halococcus turkmenicus</name>
    <dbReference type="NCBI Taxonomy" id="543526"/>
    <lineage>
        <taxon>Archaea</taxon>
        <taxon>Methanobacteriati</taxon>
        <taxon>Methanobacteriota</taxon>
        <taxon>Stenosarchaea group</taxon>
        <taxon>Halobacteria</taxon>
        <taxon>Halobacteriales</taxon>
        <taxon>Natrialbaceae</taxon>
        <taxon>Haloterrigena</taxon>
    </lineage>
</organism>
<dbReference type="Proteomes" id="UP000001903">
    <property type="component" value="Chromosome"/>
</dbReference>
<proteinExistence type="predicted"/>
<accession>D2RR69</accession>
<gene>
    <name evidence="2" type="ordered locus">Htur_3603</name>
</gene>
<keyword evidence="3" id="KW-1185">Reference proteome</keyword>
<dbReference type="KEGG" id="htu:Htur_3603"/>
<dbReference type="EMBL" id="CP001860">
    <property type="protein sequence ID" value="ADB62465.1"/>
    <property type="molecule type" value="Genomic_DNA"/>
</dbReference>
<protein>
    <submittedName>
        <fullName evidence="2">Uncharacterized protein</fullName>
    </submittedName>
</protein>
<feature type="region of interest" description="Disordered" evidence="1">
    <location>
        <begin position="22"/>
        <end position="45"/>
    </location>
</feature>
<sequence length="45" mass="4843">MIPILESPVARFDATVPNAAATPVPATADSTPRRDVRRGFSFPDM</sequence>
<evidence type="ECO:0000313" key="3">
    <source>
        <dbReference type="Proteomes" id="UP000001903"/>
    </source>
</evidence>
<dbReference type="AlphaFoldDB" id="D2RR69"/>
<name>D2RR69_HALTV</name>
<reference evidence="2 3" key="1">
    <citation type="journal article" date="2010" name="Stand. Genomic Sci.">
        <title>Complete genome sequence of Haloterrigena turkmenica type strain (4k).</title>
        <authorList>
            <person name="Saunders E."/>
            <person name="Tindall B.J."/>
            <person name="Fahnrich R."/>
            <person name="Lapidus A."/>
            <person name="Copeland A."/>
            <person name="Del Rio T.G."/>
            <person name="Lucas S."/>
            <person name="Chen F."/>
            <person name="Tice H."/>
            <person name="Cheng J.F."/>
            <person name="Han C."/>
            <person name="Detter J.C."/>
            <person name="Bruce D."/>
            <person name="Goodwin L."/>
            <person name="Chain P."/>
            <person name="Pitluck S."/>
            <person name="Pati A."/>
            <person name="Ivanova N."/>
            <person name="Mavromatis K."/>
            <person name="Chen A."/>
            <person name="Palaniappan K."/>
            <person name="Land M."/>
            <person name="Hauser L."/>
            <person name="Chang Y.J."/>
            <person name="Jeffries C.D."/>
            <person name="Brettin T."/>
            <person name="Rohde M."/>
            <person name="Goker M."/>
            <person name="Bristow J."/>
            <person name="Eisen J.A."/>
            <person name="Markowitz V."/>
            <person name="Hugenholtz P."/>
            <person name="Klenk H.P."/>
            <person name="Kyrpides N.C."/>
        </authorList>
    </citation>
    <scope>NUCLEOTIDE SEQUENCE [LARGE SCALE GENOMIC DNA]</scope>
    <source>
        <strain evidence="3">ATCC 51198 / DSM 5511 / JCM 9101 / NCIMB 13204 / VKM B-1734 / 4k</strain>
    </source>
</reference>
<dbReference type="HOGENOM" id="CLU_3194430_0_0_2"/>
<evidence type="ECO:0000256" key="1">
    <source>
        <dbReference type="SAM" id="MobiDB-lite"/>
    </source>
</evidence>